<dbReference type="InterPro" id="IPR032473">
    <property type="entry name" value="Argonaute_Mid_dom"/>
</dbReference>
<comment type="similarity">
    <text evidence="1">Belongs to the argonaute family.</text>
</comment>
<keyword evidence="5" id="KW-1185">Reference proteome</keyword>
<dbReference type="OrthoDB" id="10252740at2759"/>
<dbReference type="InterPro" id="IPR003165">
    <property type="entry name" value="Piwi"/>
</dbReference>
<evidence type="ECO:0000256" key="1">
    <source>
        <dbReference type="RuleBase" id="RU361178"/>
    </source>
</evidence>
<sequence>MEKKLQELSLQTNHQLLPPRPNIGTKGKKVVLRTNYFNVKKQNLFGNYLPVYGGNDLIYCTTKLPMGSNKEDNLEVVLTPIKIKIAEEINLQSLQEYIDSGKEPDDSDDIQTCINSLNAYLNFKVCISFLSVGSGSFPPVTDVQRIFLGTGEELKKGFCQSLRIGWDRLYTSFGIFYPPGNVMDVIASFFWCDKNDFRNGIKDNDRIYLNKLLKGVKIYVLHRGERKRKYTISGLTTSSADKTTIKQDDKDITVAQYFLNSYKKKLVFGKLPCIVLKNCYLPLEYCEILPDQPFRFTVSDYARIEMIKFTCIKPAEHEFLKSINMNNDVDTKVKVTGRVLPNVSMTFHKRSSPAVQFIEGGRWNLVNRKFLDGQTLINWSVLVLSGDNHSVVRFFMRQLREVLNEKGMNIAFEPQIVPWTSQKDIREVITSIKVRKDPQKPPQLIIVIMQERSRLYAGIKRVGETDLGVRTQCMLAKHMRKRQNEQFCVNLGLKINAKLGGRNFTLTPGQMDFIASAPTMVFGADVIHSGRAEMHIPSIAAVCVTIDANATLYSGRHSMQVIPRNETIEHLEGIVVDLLKAFQAKNKCLPRRVLFYRNGVSEWQFKYILEAEVKTALKRAFKIVYDNKPPKITFIIVQKTRHTMQYNPSHEKNNNGNCKPGTVVDTGIVTIHIFDFFLQSHATLQGTGHSYYFVLRDENSFDADSLQLLTNNLCYLNATSTTAISVVTPVFYASLIANRAKNYMIWDRQASKSLNEERPTCLAVKKDIENIMYFI</sequence>
<dbReference type="Gene3D" id="3.40.50.2300">
    <property type="match status" value="1"/>
</dbReference>
<comment type="caution">
    <text evidence="4">The sequence shown here is derived from an EMBL/GenBank/DDBJ whole genome shotgun (WGS) entry which is preliminary data.</text>
</comment>
<dbReference type="CDD" id="cd02846">
    <property type="entry name" value="PAZ_argonaute_like"/>
    <property type="match status" value="1"/>
</dbReference>
<dbReference type="GO" id="GO:0003723">
    <property type="term" value="F:RNA binding"/>
    <property type="evidence" value="ECO:0007669"/>
    <property type="project" value="InterPro"/>
</dbReference>
<dbReference type="EMBL" id="CAMKVN010001364">
    <property type="protein sequence ID" value="CAI2175461.1"/>
    <property type="molecule type" value="Genomic_DNA"/>
</dbReference>
<evidence type="ECO:0000259" key="3">
    <source>
        <dbReference type="PROSITE" id="PS50822"/>
    </source>
</evidence>
<accession>A0A9W4SME6</accession>
<dbReference type="Pfam" id="PF02171">
    <property type="entry name" value="Piwi"/>
    <property type="match status" value="1"/>
</dbReference>
<protein>
    <submittedName>
        <fullName evidence="4">6466_t:CDS:1</fullName>
    </submittedName>
</protein>
<name>A0A9W4SME6_9GLOM</name>
<dbReference type="InterPro" id="IPR003100">
    <property type="entry name" value="PAZ_dom"/>
</dbReference>
<dbReference type="SMART" id="SM00950">
    <property type="entry name" value="Piwi"/>
    <property type="match status" value="1"/>
</dbReference>
<feature type="domain" description="PAZ" evidence="2">
    <location>
        <begin position="189"/>
        <end position="290"/>
    </location>
</feature>
<dbReference type="Pfam" id="PF02170">
    <property type="entry name" value="PAZ"/>
    <property type="match status" value="1"/>
</dbReference>
<dbReference type="PROSITE" id="PS50822">
    <property type="entry name" value="PIWI"/>
    <property type="match status" value="1"/>
</dbReference>
<dbReference type="PANTHER" id="PTHR22891">
    <property type="entry name" value="EUKARYOTIC TRANSLATION INITIATION FACTOR 2C"/>
    <property type="match status" value="1"/>
</dbReference>
<dbReference type="SMART" id="SM00949">
    <property type="entry name" value="PAZ"/>
    <property type="match status" value="1"/>
</dbReference>
<dbReference type="SUPFAM" id="SSF101690">
    <property type="entry name" value="PAZ domain"/>
    <property type="match status" value="1"/>
</dbReference>
<dbReference type="SUPFAM" id="SSF53098">
    <property type="entry name" value="Ribonuclease H-like"/>
    <property type="match status" value="1"/>
</dbReference>
<evidence type="ECO:0000313" key="4">
    <source>
        <dbReference type="EMBL" id="CAI2175461.1"/>
    </source>
</evidence>
<gene>
    <name evidence="4" type="ORF">FWILDA_LOCUS7105</name>
</gene>
<dbReference type="PROSITE" id="PS50821">
    <property type="entry name" value="PAZ"/>
    <property type="match status" value="1"/>
</dbReference>
<evidence type="ECO:0000313" key="5">
    <source>
        <dbReference type="Proteomes" id="UP001153678"/>
    </source>
</evidence>
<organism evidence="4 5">
    <name type="scientific">Funneliformis geosporum</name>
    <dbReference type="NCBI Taxonomy" id="1117311"/>
    <lineage>
        <taxon>Eukaryota</taxon>
        <taxon>Fungi</taxon>
        <taxon>Fungi incertae sedis</taxon>
        <taxon>Mucoromycota</taxon>
        <taxon>Glomeromycotina</taxon>
        <taxon>Glomeromycetes</taxon>
        <taxon>Glomerales</taxon>
        <taxon>Glomeraceae</taxon>
        <taxon>Funneliformis</taxon>
    </lineage>
</organism>
<evidence type="ECO:0000259" key="2">
    <source>
        <dbReference type="PROSITE" id="PS50821"/>
    </source>
</evidence>
<dbReference type="AlphaFoldDB" id="A0A9W4SME6"/>
<dbReference type="Pfam" id="PF16487">
    <property type="entry name" value="ArgoMid"/>
    <property type="match status" value="1"/>
</dbReference>
<dbReference type="Gene3D" id="2.170.260.10">
    <property type="entry name" value="paz domain"/>
    <property type="match status" value="1"/>
</dbReference>
<feature type="domain" description="Piwi" evidence="3">
    <location>
        <begin position="443"/>
        <end position="745"/>
    </location>
</feature>
<dbReference type="InterPro" id="IPR012337">
    <property type="entry name" value="RNaseH-like_sf"/>
</dbReference>
<dbReference type="InterPro" id="IPR036397">
    <property type="entry name" value="RNaseH_sf"/>
</dbReference>
<dbReference type="Gene3D" id="3.30.420.10">
    <property type="entry name" value="Ribonuclease H-like superfamily/Ribonuclease H"/>
    <property type="match status" value="1"/>
</dbReference>
<dbReference type="InterPro" id="IPR036085">
    <property type="entry name" value="PAZ_dom_sf"/>
</dbReference>
<proteinExistence type="inferred from homology"/>
<dbReference type="Proteomes" id="UP001153678">
    <property type="component" value="Unassembled WGS sequence"/>
</dbReference>
<reference evidence="4" key="1">
    <citation type="submission" date="2022-08" db="EMBL/GenBank/DDBJ databases">
        <authorList>
            <person name="Kallberg Y."/>
            <person name="Tangrot J."/>
            <person name="Rosling A."/>
        </authorList>
    </citation>
    <scope>NUCLEOTIDE SEQUENCE</scope>
    <source>
        <strain evidence="4">Wild A</strain>
    </source>
</reference>